<accession>A0ACC0ZNZ1</accession>
<gene>
    <name evidence="1" type="ORF">Pint_00833</name>
</gene>
<name>A0ACC0ZNZ1_9ROSI</name>
<comment type="caution">
    <text evidence="1">The sequence shown here is derived from an EMBL/GenBank/DDBJ whole genome shotgun (WGS) entry which is preliminary data.</text>
</comment>
<proteinExistence type="predicted"/>
<reference evidence="2" key="1">
    <citation type="journal article" date="2023" name="G3 (Bethesda)">
        <title>Genome assembly and association tests identify interacting loci associated with vigor, precocity, and sex in interspecific pistachio rootstocks.</title>
        <authorList>
            <person name="Palmer W."/>
            <person name="Jacygrad E."/>
            <person name="Sagayaradj S."/>
            <person name="Cavanaugh K."/>
            <person name="Han R."/>
            <person name="Bertier L."/>
            <person name="Beede B."/>
            <person name="Kafkas S."/>
            <person name="Golino D."/>
            <person name="Preece J."/>
            <person name="Michelmore R."/>
        </authorList>
    </citation>
    <scope>NUCLEOTIDE SEQUENCE [LARGE SCALE GENOMIC DNA]</scope>
</reference>
<dbReference type="EMBL" id="CM047736">
    <property type="protein sequence ID" value="KAJ0053452.1"/>
    <property type="molecule type" value="Genomic_DNA"/>
</dbReference>
<evidence type="ECO:0000313" key="1">
    <source>
        <dbReference type="EMBL" id="KAJ0053452.1"/>
    </source>
</evidence>
<sequence>MDLFASKERDLEADLESGETTSEEDRTKDPVSANRQTNIIFNWIWTGQFSSDGSVHGKCGNLYSNSSKFGEAAGENVELLIDKNSEEGSDNAGNLEKKCVEGKRKKTKSRKPPKPPRPPKGPTLDAADQKLVREIADLAMRKRARSERIKALKRMKAAKASASNITVFAMIITLIFCLIIVFQGLCSGSSISLSMLGSPAPAVTASESLTSVQFYKSFSAYERDGPGSSSPNLAEGKVSSSPAKEELSKVA</sequence>
<dbReference type="Proteomes" id="UP001163603">
    <property type="component" value="Chromosome 1"/>
</dbReference>
<protein>
    <submittedName>
        <fullName evidence="1">Uncharacterized protein</fullName>
    </submittedName>
</protein>
<keyword evidence="2" id="KW-1185">Reference proteome</keyword>
<organism evidence="1 2">
    <name type="scientific">Pistacia integerrima</name>
    <dbReference type="NCBI Taxonomy" id="434235"/>
    <lineage>
        <taxon>Eukaryota</taxon>
        <taxon>Viridiplantae</taxon>
        <taxon>Streptophyta</taxon>
        <taxon>Embryophyta</taxon>
        <taxon>Tracheophyta</taxon>
        <taxon>Spermatophyta</taxon>
        <taxon>Magnoliopsida</taxon>
        <taxon>eudicotyledons</taxon>
        <taxon>Gunneridae</taxon>
        <taxon>Pentapetalae</taxon>
        <taxon>rosids</taxon>
        <taxon>malvids</taxon>
        <taxon>Sapindales</taxon>
        <taxon>Anacardiaceae</taxon>
        <taxon>Pistacia</taxon>
    </lineage>
</organism>
<evidence type="ECO:0000313" key="2">
    <source>
        <dbReference type="Proteomes" id="UP001163603"/>
    </source>
</evidence>